<comment type="caution">
    <text evidence="1">The sequence shown here is derived from an EMBL/GenBank/DDBJ whole genome shotgun (WGS) entry which is preliminary data.</text>
</comment>
<evidence type="ECO:0000313" key="1">
    <source>
        <dbReference type="EMBL" id="EQD49407.1"/>
    </source>
</evidence>
<accession>T0ZXS1</accession>
<dbReference type="GO" id="GO:0007059">
    <property type="term" value="P:chromosome segregation"/>
    <property type="evidence" value="ECO:0007669"/>
    <property type="project" value="TreeGrafter"/>
</dbReference>
<protein>
    <submittedName>
        <fullName evidence="1">Uncharacterized protein</fullName>
    </submittedName>
</protein>
<proteinExistence type="predicted"/>
<dbReference type="SUPFAM" id="SSF110849">
    <property type="entry name" value="ParB/Sulfiredoxin"/>
    <property type="match status" value="1"/>
</dbReference>
<feature type="non-terminal residue" evidence="1">
    <location>
        <position position="1"/>
    </location>
</feature>
<dbReference type="GO" id="GO:0005694">
    <property type="term" value="C:chromosome"/>
    <property type="evidence" value="ECO:0007669"/>
    <property type="project" value="TreeGrafter"/>
</dbReference>
<reference evidence="1" key="1">
    <citation type="submission" date="2013-08" db="EMBL/GenBank/DDBJ databases">
        <authorList>
            <person name="Mendez C."/>
            <person name="Richter M."/>
            <person name="Ferrer M."/>
            <person name="Sanchez J."/>
        </authorList>
    </citation>
    <scope>NUCLEOTIDE SEQUENCE</scope>
</reference>
<dbReference type="PANTHER" id="PTHR33375:SF1">
    <property type="entry name" value="CHROMOSOME-PARTITIONING PROTEIN PARB-RELATED"/>
    <property type="match status" value="1"/>
</dbReference>
<sequence>HLTRDQIIALSGQPRTSGNVKVHIGDLVDSIAKIGLRVPLQGKWDEAAGKYQLFDGHRRLLALDQLIPTRPDLGENIPMVVLADEEVEAWQNLEEHERLFLLSMVVNTVREDLNKADRGRAYESLVAKFGVEGTARLLGISTVSVWKGRKAAKDADQHTQRGETFDQPKWVPKYSVRMVKSVLKLSFDRWEAPQREVMSKWLRSVARAVERGEPKLPAFPIGGAHDEATTPEAE</sequence>
<gene>
    <name evidence="1" type="ORF">B1A_13690</name>
</gene>
<dbReference type="InterPro" id="IPR036086">
    <property type="entry name" value="ParB/Sulfiredoxin_sf"/>
</dbReference>
<dbReference type="PANTHER" id="PTHR33375">
    <property type="entry name" value="CHROMOSOME-PARTITIONING PROTEIN PARB-RELATED"/>
    <property type="match status" value="1"/>
</dbReference>
<reference evidence="1" key="2">
    <citation type="journal article" date="2014" name="ISME J.">
        <title>Microbial stratification in low pH oxic and suboxic macroscopic growths along an acid mine drainage.</title>
        <authorList>
            <person name="Mendez-Garcia C."/>
            <person name="Mesa V."/>
            <person name="Sprenger R.R."/>
            <person name="Richter M."/>
            <person name="Diez M.S."/>
            <person name="Solano J."/>
            <person name="Bargiela R."/>
            <person name="Golyshina O.V."/>
            <person name="Manteca A."/>
            <person name="Ramos J.L."/>
            <person name="Gallego J.R."/>
            <person name="Llorente I."/>
            <person name="Martins Dos Santos V.A."/>
            <person name="Jensen O.N."/>
            <person name="Pelaez A.I."/>
            <person name="Sanchez J."/>
            <person name="Ferrer M."/>
        </authorList>
    </citation>
    <scope>NUCLEOTIDE SEQUENCE</scope>
</reference>
<dbReference type="EMBL" id="AUZX01010031">
    <property type="protein sequence ID" value="EQD49407.1"/>
    <property type="molecule type" value="Genomic_DNA"/>
</dbReference>
<dbReference type="AlphaFoldDB" id="T0ZXS1"/>
<dbReference type="Gene3D" id="3.90.1530.10">
    <property type="entry name" value="Conserved hypothetical protein from pyrococcus furiosus pfu- 392566-001, ParB domain"/>
    <property type="match status" value="1"/>
</dbReference>
<dbReference type="InterPro" id="IPR050336">
    <property type="entry name" value="Chromosome_partition/occlusion"/>
</dbReference>
<dbReference type="CDD" id="cd16387">
    <property type="entry name" value="ParB_N_Srx"/>
    <property type="match status" value="1"/>
</dbReference>
<name>T0ZXS1_9ZZZZ</name>
<organism evidence="1">
    <name type="scientific">mine drainage metagenome</name>
    <dbReference type="NCBI Taxonomy" id="410659"/>
    <lineage>
        <taxon>unclassified sequences</taxon>
        <taxon>metagenomes</taxon>
        <taxon>ecological metagenomes</taxon>
    </lineage>
</organism>